<reference evidence="8 9" key="1">
    <citation type="submission" date="2023-01" db="EMBL/GenBank/DDBJ databases">
        <title>Characterization of estradiol degrading bacteria Microbacterium sp. MZT7 and reveal degrading genes through genome analysis.</title>
        <authorList>
            <person name="Hao P."/>
            <person name="Gao Y."/>
        </authorList>
    </citation>
    <scope>NUCLEOTIDE SEQUENCE [LARGE SCALE GENOMIC DNA]</scope>
    <source>
        <strain evidence="8 9">MZT7</strain>
    </source>
</reference>
<dbReference type="PANTHER" id="PTHR43214:SF24">
    <property type="entry name" value="TRANSCRIPTIONAL REGULATORY PROTEIN NARL-RELATED"/>
    <property type="match status" value="1"/>
</dbReference>
<name>A0ABY3RSY1_9MICO</name>
<dbReference type="InterPro" id="IPR011006">
    <property type="entry name" value="CheY-like_superfamily"/>
</dbReference>
<dbReference type="PROSITE" id="PS50110">
    <property type="entry name" value="RESPONSE_REGULATORY"/>
    <property type="match status" value="1"/>
</dbReference>
<dbReference type="Pfam" id="PF00072">
    <property type="entry name" value="Response_reg"/>
    <property type="match status" value="1"/>
</dbReference>
<keyword evidence="3" id="KW-0238">DNA-binding</keyword>
<organism evidence="8 9">
    <name type="scientific">Microbacterium resistens</name>
    <dbReference type="NCBI Taxonomy" id="156977"/>
    <lineage>
        <taxon>Bacteria</taxon>
        <taxon>Bacillati</taxon>
        <taxon>Actinomycetota</taxon>
        <taxon>Actinomycetes</taxon>
        <taxon>Micrococcales</taxon>
        <taxon>Microbacteriaceae</taxon>
        <taxon>Microbacterium</taxon>
    </lineage>
</organism>
<dbReference type="PANTHER" id="PTHR43214">
    <property type="entry name" value="TWO-COMPONENT RESPONSE REGULATOR"/>
    <property type="match status" value="1"/>
</dbReference>
<evidence type="ECO:0000256" key="5">
    <source>
        <dbReference type="PROSITE-ProRule" id="PRU00169"/>
    </source>
</evidence>
<feature type="domain" description="Response regulatory" evidence="7">
    <location>
        <begin position="3"/>
        <end position="121"/>
    </location>
</feature>
<dbReference type="InterPro" id="IPR000792">
    <property type="entry name" value="Tscrpt_reg_LuxR_C"/>
</dbReference>
<keyword evidence="1 5" id="KW-0597">Phosphoprotein</keyword>
<feature type="domain" description="HTH luxR-type" evidence="6">
    <location>
        <begin position="139"/>
        <end position="204"/>
    </location>
</feature>
<gene>
    <name evidence="8" type="ORF">K8F61_02270</name>
</gene>
<evidence type="ECO:0000256" key="3">
    <source>
        <dbReference type="ARBA" id="ARBA00023125"/>
    </source>
</evidence>
<sequence>MIRILLLDDHPVLRHGVRAVLDTQPDLEVVAEAGSAAEAEAAAASHDLDVALVDLDLGAGRPDGIEATRAIRRASPRTEVLVFTAYDSDADIVRALDAGAAGYLVKDSRPAELFQAIRSAASGGTPLTGPIGARLMRRVERPDETLTPRELDVLTRAAAGLSNRDLARELHVSEATVKTHLHHAFTKLGADNRQAAIAAAVKRGIIRL</sequence>
<dbReference type="CDD" id="cd17535">
    <property type="entry name" value="REC_NarL-like"/>
    <property type="match status" value="1"/>
</dbReference>
<dbReference type="SUPFAM" id="SSF46894">
    <property type="entry name" value="C-terminal effector domain of the bipartite response regulators"/>
    <property type="match status" value="1"/>
</dbReference>
<dbReference type="EMBL" id="CP082781">
    <property type="protein sequence ID" value="UGS27059.1"/>
    <property type="molecule type" value="Genomic_DNA"/>
</dbReference>
<dbReference type="SMART" id="SM00421">
    <property type="entry name" value="HTH_LUXR"/>
    <property type="match status" value="1"/>
</dbReference>
<keyword evidence="9" id="KW-1185">Reference proteome</keyword>
<dbReference type="Pfam" id="PF00196">
    <property type="entry name" value="GerE"/>
    <property type="match status" value="1"/>
</dbReference>
<evidence type="ECO:0000259" key="6">
    <source>
        <dbReference type="PROSITE" id="PS50043"/>
    </source>
</evidence>
<dbReference type="InterPro" id="IPR039420">
    <property type="entry name" value="WalR-like"/>
</dbReference>
<evidence type="ECO:0000313" key="9">
    <source>
        <dbReference type="Proteomes" id="UP001199642"/>
    </source>
</evidence>
<accession>A0ABY3RSY1</accession>
<dbReference type="Gene3D" id="3.40.50.2300">
    <property type="match status" value="1"/>
</dbReference>
<dbReference type="SUPFAM" id="SSF52172">
    <property type="entry name" value="CheY-like"/>
    <property type="match status" value="1"/>
</dbReference>
<dbReference type="Proteomes" id="UP001199642">
    <property type="component" value="Chromosome"/>
</dbReference>
<evidence type="ECO:0000313" key="8">
    <source>
        <dbReference type="EMBL" id="UGS27059.1"/>
    </source>
</evidence>
<evidence type="ECO:0000256" key="4">
    <source>
        <dbReference type="ARBA" id="ARBA00023163"/>
    </source>
</evidence>
<keyword evidence="2" id="KW-0805">Transcription regulation</keyword>
<dbReference type="InterPro" id="IPR001789">
    <property type="entry name" value="Sig_transdc_resp-reg_receiver"/>
</dbReference>
<protein>
    <submittedName>
        <fullName evidence="8">Response regulator transcription factor</fullName>
    </submittedName>
</protein>
<dbReference type="RefSeq" id="WP_231820557.1">
    <property type="nucleotide sequence ID" value="NZ_CP082781.1"/>
</dbReference>
<dbReference type="PROSITE" id="PS50043">
    <property type="entry name" value="HTH_LUXR_2"/>
    <property type="match status" value="1"/>
</dbReference>
<evidence type="ECO:0000256" key="1">
    <source>
        <dbReference type="ARBA" id="ARBA00022553"/>
    </source>
</evidence>
<feature type="modified residue" description="4-aspartylphosphate" evidence="5">
    <location>
        <position position="54"/>
    </location>
</feature>
<evidence type="ECO:0000259" key="7">
    <source>
        <dbReference type="PROSITE" id="PS50110"/>
    </source>
</evidence>
<dbReference type="InterPro" id="IPR058245">
    <property type="entry name" value="NreC/VraR/RcsB-like_REC"/>
</dbReference>
<proteinExistence type="predicted"/>
<dbReference type="PRINTS" id="PR00038">
    <property type="entry name" value="HTHLUXR"/>
</dbReference>
<dbReference type="SMART" id="SM00448">
    <property type="entry name" value="REC"/>
    <property type="match status" value="1"/>
</dbReference>
<dbReference type="CDD" id="cd06170">
    <property type="entry name" value="LuxR_C_like"/>
    <property type="match status" value="1"/>
</dbReference>
<evidence type="ECO:0000256" key="2">
    <source>
        <dbReference type="ARBA" id="ARBA00023015"/>
    </source>
</evidence>
<dbReference type="InterPro" id="IPR016032">
    <property type="entry name" value="Sig_transdc_resp-reg_C-effctor"/>
</dbReference>
<keyword evidence="4" id="KW-0804">Transcription</keyword>